<dbReference type="Proteomes" id="UP000504603">
    <property type="component" value="Unplaced"/>
</dbReference>
<keyword evidence="10" id="KW-0406">Ion transport</keyword>
<dbReference type="GO" id="GO:0008324">
    <property type="term" value="F:monoatomic cation transmembrane transporter activity"/>
    <property type="evidence" value="ECO:0007669"/>
    <property type="project" value="TreeGrafter"/>
</dbReference>
<feature type="transmembrane region" description="Helical" evidence="12">
    <location>
        <begin position="175"/>
        <end position="197"/>
    </location>
</feature>
<dbReference type="GO" id="GO:0006814">
    <property type="term" value="P:sodium ion transport"/>
    <property type="evidence" value="ECO:0007669"/>
    <property type="project" value="UniProtKB-KW"/>
</dbReference>
<keyword evidence="15" id="KW-1185">Reference proteome</keyword>
<dbReference type="Gene3D" id="1.20.1420.30">
    <property type="entry name" value="NCX, central ion-binding region"/>
    <property type="match status" value="2"/>
</dbReference>
<dbReference type="InterPro" id="IPR051359">
    <property type="entry name" value="CaCA_antiporter"/>
</dbReference>
<evidence type="ECO:0000256" key="7">
    <source>
        <dbReference type="ARBA" id="ARBA00022989"/>
    </source>
</evidence>
<keyword evidence="6" id="KW-0630">Potassium</keyword>
<organism evidence="15 16">
    <name type="scientific">Momordica charantia</name>
    <name type="common">Bitter gourd</name>
    <name type="synonym">Balsam pear</name>
    <dbReference type="NCBI Taxonomy" id="3673"/>
    <lineage>
        <taxon>Eukaryota</taxon>
        <taxon>Viridiplantae</taxon>
        <taxon>Streptophyta</taxon>
        <taxon>Embryophyta</taxon>
        <taxon>Tracheophyta</taxon>
        <taxon>Spermatophyta</taxon>
        <taxon>Magnoliopsida</taxon>
        <taxon>eudicotyledons</taxon>
        <taxon>Gunneridae</taxon>
        <taxon>Pentapetalae</taxon>
        <taxon>rosids</taxon>
        <taxon>fabids</taxon>
        <taxon>Cucurbitales</taxon>
        <taxon>Cucurbitaceae</taxon>
        <taxon>Momordiceae</taxon>
        <taxon>Momordica</taxon>
    </lineage>
</organism>
<feature type="transmembrane region" description="Helical" evidence="12">
    <location>
        <begin position="12"/>
        <end position="31"/>
    </location>
</feature>
<reference evidence="16" key="1">
    <citation type="submission" date="2025-08" db="UniProtKB">
        <authorList>
            <consortium name="RefSeq"/>
        </authorList>
    </citation>
    <scope>IDENTIFICATION</scope>
    <source>
        <strain evidence="16">OHB3-1</strain>
    </source>
</reference>
<evidence type="ECO:0000256" key="1">
    <source>
        <dbReference type="ARBA" id="ARBA00004141"/>
    </source>
</evidence>
<dbReference type="GeneID" id="111016630"/>
<protein>
    <submittedName>
        <fullName evidence="16">Cation/calcium exchanger 2-like</fullName>
    </submittedName>
</protein>
<feature type="transmembrane region" description="Helical" evidence="12">
    <location>
        <begin position="404"/>
        <end position="423"/>
    </location>
</feature>
<evidence type="ECO:0000313" key="16">
    <source>
        <dbReference type="RefSeq" id="XP_022147773.1"/>
    </source>
</evidence>
<keyword evidence="3" id="KW-0050">Antiport</keyword>
<evidence type="ECO:0000256" key="12">
    <source>
        <dbReference type="SAM" id="Phobius"/>
    </source>
</evidence>
<evidence type="ECO:0000256" key="10">
    <source>
        <dbReference type="ARBA" id="ARBA00023201"/>
    </source>
</evidence>
<evidence type="ECO:0000313" key="15">
    <source>
        <dbReference type="Proteomes" id="UP000504603"/>
    </source>
</evidence>
<dbReference type="AlphaFoldDB" id="A0A6J1D282"/>
<evidence type="ECO:0000259" key="13">
    <source>
        <dbReference type="Pfam" id="PF01699"/>
    </source>
</evidence>
<accession>A0A6J1D282</accession>
<evidence type="ECO:0000256" key="8">
    <source>
        <dbReference type="ARBA" id="ARBA00023053"/>
    </source>
</evidence>
<feature type="transmembrane region" description="Helical" evidence="12">
    <location>
        <begin position="96"/>
        <end position="116"/>
    </location>
</feature>
<proteinExistence type="inferred from homology"/>
<keyword evidence="10" id="KW-0739">Sodium transport</keyword>
<keyword evidence="4" id="KW-0633">Potassium transport</keyword>
<dbReference type="InterPro" id="IPR044880">
    <property type="entry name" value="NCX_ion-bd_dom_sf"/>
</dbReference>
<dbReference type="GO" id="GO:0006813">
    <property type="term" value="P:potassium ion transport"/>
    <property type="evidence" value="ECO:0007669"/>
    <property type="project" value="UniProtKB-KW"/>
</dbReference>
<keyword evidence="2" id="KW-0813">Transport</keyword>
<evidence type="ECO:0000256" key="9">
    <source>
        <dbReference type="ARBA" id="ARBA00023136"/>
    </source>
</evidence>
<evidence type="ECO:0000256" key="2">
    <source>
        <dbReference type="ARBA" id="ARBA00022448"/>
    </source>
</evidence>
<dbReference type="PANTHER" id="PTHR12266:SF18">
    <property type="entry name" value="CATION_CALCIUM EXCHANGER 2"/>
    <property type="match status" value="1"/>
</dbReference>
<dbReference type="Pfam" id="PF14291">
    <property type="entry name" value="DUF4371"/>
    <property type="match status" value="1"/>
</dbReference>
<evidence type="ECO:0000256" key="3">
    <source>
        <dbReference type="ARBA" id="ARBA00022449"/>
    </source>
</evidence>
<evidence type="ECO:0000256" key="4">
    <source>
        <dbReference type="ARBA" id="ARBA00022538"/>
    </source>
</evidence>
<dbReference type="PANTHER" id="PTHR12266">
    <property type="entry name" value="NA+/CA2+ K+ INDEPENDENT EXCHANGER"/>
    <property type="match status" value="1"/>
</dbReference>
<dbReference type="KEGG" id="mcha:111016630"/>
<sequence>MGFLIGLSKRRGFIIFLNLSFLSLACAFFAIRLRSPEPHFDVLNKSLRKIHGNAQDDCQSFLSLTDYEAKCSVLKSSNPCETQGYIDYLYIFYCQYGSFVILGYTLLFLWLLVLFYLLGNTASEYFCSSLESLSKLLNLSPTIAGVTLLSLGNGAPDVFSSLVAFMGDGTSDVGLNTVLGGASFVTCVVVGIVSILLRRRRIKVNRSAFIRDILFFLLALLSVFLILLHGHINLWGSIGLFSMYVVYVLVVYISHVQWISFRSNICEPLLKEPPKGEFEGRNESRDDDDDDDDDDVRIDVNELCFCPRLSPSCLVFLRILEIPLYLPRRLTIPAIAEENWSRPFAVASVTLAPLLLSLLWTFNLSDDASHPNLIICVIGSILGVTFGILAFVTTEDSSPPKKCLFPWLAAGFTMSLTWSYIVADELVGLLVSLGYIMGISPSILGLTFLAWGNSLGDLVANVTMALNGGQRGAQIAISGCYAGPIFNTLLPFRGHDENEDSKNQENFLEHLQWLCNHNKDIDDVALRNAPENLKLIAPDIQKDVVNCIAVEVVDAIIRDISDKFFSILIDESKDISPKEQMSIV</sequence>
<keyword evidence="5 12" id="KW-0812">Transmembrane</keyword>
<evidence type="ECO:0000259" key="14">
    <source>
        <dbReference type="Pfam" id="PF14291"/>
    </source>
</evidence>
<name>A0A6J1D282_MOMCH</name>
<feature type="transmembrane region" description="Helical" evidence="12">
    <location>
        <begin position="209"/>
        <end position="228"/>
    </location>
</feature>
<dbReference type="InterPro" id="IPR004837">
    <property type="entry name" value="NaCa_Exmemb"/>
</dbReference>
<gene>
    <name evidence="16" type="primary">LOC111016630</name>
</gene>
<comment type="subcellular location">
    <subcellularLocation>
        <location evidence="1">Membrane</location>
        <topology evidence="1">Multi-pass membrane protein</topology>
    </subcellularLocation>
</comment>
<comment type="similarity">
    <text evidence="11">Belongs to the Ca(2+):cation antiporter (CaCA) (TC 2.A.19) family. Cation/calcium exchanger (CCX) subfamily.</text>
</comment>
<feature type="domain" description="Sodium/calcium exchanger membrane region" evidence="13">
    <location>
        <begin position="108"/>
        <end position="252"/>
    </location>
</feature>
<keyword evidence="7 12" id="KW-1133">Transmembrane helix</keyword>
<keyword evidence="9 12" id="KW-0472">Membrane</keyword>
<feature type="transmembrane region" description="Helical" evidence="12">
    <location>
        <begin position="429"/>
        <end position="451"/>
    </location>
</feature>
<evidence type="ECO:0000256" key="11">
    <source>
        <dbReference type="ARBA" id="ARBA00038187"/>
    </source>
</evidence>
<evidence type="ECO:0000256" key="5">
    <source>
        <dbReference type="ARBA" id="ARBA00022692"/>
    </source>
</evidence>
<feature type="domain" description="DUF4371" evidence="14">
    <location>
        <begin position="488"/>
        <end position="584"/>
    </location>
</feature>
<feature type="transmembrane region" description="Helical" evidence="12">
    <location>
        <begin position="136"/>
        <end position="155"/>
    </location>
</feature>
<dbReference type="RefSeq" id="XP_022147773.1">
    <property type="nucleotide sequence ID" value="XM_022292081.1"/>
</dbReference>
<evidence type="ECO:0000256" key="6">
    <source>
        <dbReference type="ARBA" id="ARBA00022958"/>
    </source>
</evidence>
<dbReference type="GO" id="GO:0016020">
    <property type="term" value="C:membrane"/>
    <property type="evidence" value="ECO:0007669"/>
    <property type="project" value="UniProtKB-SubCell"/>
</dbReference>
<dbReference type="OrthoDB" id="407410at2759"/>
<dbReference type="GO" id="GO:0015297">
    <property type="term" value="F:antiporter activity"/>
    <property type="evidence" value="ECO:0007669"/>
    <property type="project" value="UniProtKB-KW"/>
</dbReference>
<feature type="transmembrane region" description="Helical" evidence="12">
    <location>
        <begin position="368"/>
        <end position="392"/>
    </location>
</feature>
<keyword evidence="8" id="KW-0915">Sodium</keyword>
<dbReference type="Pfam" id="PF01699">
    <property type="entry name" value="Na_Ca_ex"/>
    <property type="match status" value="1"/>
</dbReference>
<feature type="transmembrane region" description="Helical" evidence="12">
    <location>
        <begin position="344"/>
        <end position="362"/>
    </location>
</feature>
<feature type="transmembrane region" description="Helical" evidence="12">
    <location>
        <begin position="234"/>
        <end position="253"/>
    </location>
</feature>
<dbReference type="InterPro" id="IPR025398">
    <property type="entry name" value="DUF4371"/>
</dbReference>